<feature type="region of interest" description="Disordered" evidence="9">
    <location>
        <begin position="993"/>
        <end position="1062"/>
    </location>
</feature>
<dbReference type="PROSITE" id="PS51847">
    <property type="entry name" value="SMP"/>
    <property type="match status" value="1"/>
</dbReference>
<evidence type="ECO:0000256" key="8">
    <source>
        <dbReference type="ARBA" id="ARBA00023136"/>
    </source>
</evidence>
<dbReference type="Proteomes" id="UP000193719">
    <property type="component" value="Unassembled WGS sequence"/>
</dbReference>
<dbReference type="Pfam" id="PF10296">
    <property type="entry name" value="MMM1"/>
    <property type="match status" value="1"/>
</dbReference>
<reference evidence="13 14" key="2">
    <citation type="submission" date="2016-08" db="EMBL/GenBank/DDBJ databases">
        <title>Pervasive Adenine N6-methylation of Active Genes in Fungi.</title>
        <authorList>
            <consortium name="DOE Joint Genome Institute"/>
            <person name="Mondo S.J."/>
            <person name="Dannebaum R.O."/>
            <person name="Kuo R.C."/>
            <person name="Labutti K."/>
            <person name="Haridas S."/>
            <person name="Kuo A."/>
            <person name="Salamov A."/>
            <person name="Ahrendt S.R."/>
            <person name="Lipzen A."/>
            <person name="Sullivan W."/>
            <person name="Andreopoulos W.B."/>
            <person name="Clum A."/>
            <person name="Lindquist E."/>
            <person name="Daum C."/>
            <person name="Ramamoorthy G.K."/>
            <person name="Gryganskyi A."/>
            <person name="Culley D."/>
            <person name="Magnuson J.K."/>
            <person name="James T.Y."/>
            <person name="O'Malley M.A."/>
            <person name="Stajich J.E."/>
            <person name="Spatafora J.W."/>
            <person name="Visel A."/>
            <person name="Grigoriev I.V."/>
        </authorList>
    </citation>
    <scope>NUCLEOTIDE SEQUENCE [LARGE SCALE GENOMIC DNA]</scope>
    <source>
        <strain evidence="14">finn</strain>
    </source>
</reference>
<dbReference type="GO" id="GO:0032865">
    <property type="term" value="C:ERMES complex"/>
    <property type="evidence" value="ECO:0007669"/>
    <property type="project" value="TreeGrafter"/>
</dbReference>
<name>A0A1Y1V6I7_9FUNG</name>
<keyword evidence="7" id="KW-0446">Lipid-binding</keyword>
<dbReference type="PANTHER" id="PTHR13466:SF0">
    <property type="entry name" value="SMP-LTD DOMAIN-CONTAINING PROTEIN"/>
    <property type="match status" value="1"/>
</dbReference>
<feature type="region of interest" description="Disordered" evidence="9">
    <location>
        <begin position="750"/>
        <end position="779"/>
    </location>
</feature>
<dbReference type="PANTHER" id="PTHR13466">
    <property type="entry name" value="TEX2 PROTEIN-RELATED"/>
    <property type="match status" value="1"/>
</dbReference>
<comment type="caution">
    <text evidence="13">The sequence shown here is derived from an EMBL/GenBank/DDBJ whole genome shotgun (WGS) entry which is preliminary data.</text>
</comment>
<evidence type="ECO:0000313" key="14">
    <source>
        <dbReference type="Proteomes" id="UP000193719"/>
    </source>
</evidence>
<dbReference type="InterPro" id="IPR019411">
    <property type="entry name" value="MMM1_dom"/>
</dbReference>
<evidence type="ECO:0000256" key="10">
    <source>
        <dbReference type="SAM" id="Phobius"/>
    </source>
</evidence>
<feature type="compositionally biased region" description="Basic and acidic residues" evidence="9">
    <location>
        <begin position="1090"/>
        <end position="1100"/>
    </location>
</feature>
<dbReference type="EMBL" id="MCFH01000027">
    <property type="protein sequence ID" value="ORX48418.1"/>
    <property type="molecule type" value="Genomic_DNA"/>
</dbReference>
<dbReference type="GO" id="GO:0008289">
    <property type="term" value="F:lipid binding"/>
    <property type="evidence" value="ECO:0007669"/>
    <property type="project" value="UniProtKB-KW"/>
</dbReference>
<keyword evidence="4" id="KW-0256">Endoplasmic reticulum</keyword>
<protein>
    <recommendedName>
        <fullName evidence="15">SMP-LTD domain-containing protein</fullName>
    </recommendedName>
</protein>
<keyword evidence="2" id="KW-0813">Transport</keyword>
<feature type="transmembrane region" description="Helical" evidence="10">
    <location>
        <begin position="6"/>
        <end position="27"/>
    </location>
</feature>
<dbReference type="PROSITE" id="PS50866">
    <property type="entry name" value="GOLD"/>
    <property type="match status" value="1"/>
</dbReference>
<dbReference type="GO" id="GO:1990456">
    <property type="term" value="P:mitochondrion-endoplasmic reticulum membrane tethering"/>
    <property type="evidence" value="ECO:0007669"/>
    <property type="project" value="TreeGrafter"/>
</dbReference>
<dbReference type="SUPFAM" id="SSF55961">
    <property type="entry name" value="Bet v1-like"/>
    <property type="match status" value="1"/>
</dbReference>
<evidence type="ECO:0000313" key="13">
    <source>
        <dbReference type="EMBL" id="ORX48418.1"/>
    </source>
</evidence>
<evidence type="ECO:0008006" key="15">
    <source>
        <dbReference type="Google" id="ProtNLM"/>
    </source>
</evidence>
<organism evidence="13 14">
    <name type="scientific">Piromyces finnis</name>
    <dbReference type="NCBI Taxonomy" id="1754191"/>
    <lineage>
        <taxon>Eukaryota</taxon>
        <taxon>Fungi</taxon>
        <taxon>Fungi incertae sedis</taxon>
        <taxon>Chytridiomycota</taxon>
        <taxon>Chytridiomycota incertae sedis</taxon>
        <taxon>Neocallimastigomycetes</taxon>
        <taxon>Neocallimastigales</taxon>
        <taxon>Neocallimastigaceae</taxon>
        <taxon>Piromyces</taxon>
    </lineage>
</organism>
<evidence type="ECO:0000256" key="1">
    <source>
        <dbReference type="ARBA" id="ARBA00004586"/>
    </source>
</evidence>
<dbReference type="GO" id="GO:0005789">
    <property type="term" value="C:endoplasmic reticulum membrane"/>
    <property type="evidence" value="ECO:0007669"/>
    <property type="project" value="UniProtKB-SubCell"/>
</dbReference>
<dbReference type="Gene3D" id="2.60.120.680">
    <property type="entry name" value="GOLD domain"/>
    <property type="match status" value="1"/>
</dbReference>
<dbReference type="GO" id="GO:0015914">
    <property type="term" value="P:phospholipid transport"/>
    <property type="evidence" value="ECO:0007669"/>
    <property type="project" value="TreeGrafter"/>
</dbReference>
<gene>
    <name evidence="13" type="ORF">BCR36DRAFT_354753</name>
</gene>
<feature type="region of interest" description="Disordered" evidence="9">
    <location>
        <begin position="52"/>
        <end position="78"/>
    </location>
</feature>
<evidence type="ECO:0000259" key="12">
    <source>
        <dbReference type="PROSITE" id="PS51847"/>
    </source>
</evidence>
<dbReference type="STRING" id="1754191.A0A1Y1V6I7"/>
<evidence type="ECO:0000256" key="9">
    <source>
        <dbReference type="SAM" id="MobiDB-lite"/>
    </source>
</evidence>
<keyword evidence="3 10" id="KW-0812">Transmembrane</keyword>
<evidence type="ECO:0000259" key="11">
    <source>
        <dbReference type="PROSITE" id="PS50866"/>
    </source>
</evidence>
<evidence type="ECO:0000256" key="4">
    <source>
        <dbReference type="ARBA" id="ARBA00022824"/>
    </source>
</evidence>
<feature type="domain" description="GOLD" evidence="11">
    <location>
        <begin position="1305"/>
        <end position="1500"/>
    </location>
</feature>
<feature type="compositionally biased region" description="Polar residues" evidence="9">
    <location>
        <begin position="998"/>
        <end position="1019"/>
    </location>
</feature>
<dbReference type="InterPro" id="IPR009038">
    <property type="entry name" value="GOLD_dom"/>
</dbReference>
<evidence type="ECO:0000256" key="3">
    <source>
        <dbReference type="ARBA" id="ARBA00022692"/>
    </source>
</evidence>
<keyword evidence="6" id="KW-0445">Lipid transport</keyword>
<feature type="domain" description="SMP-LTD" evidence="12">
    <location>
        <begin position="101"/>
        <end position="293"/>
    </location>
</feature>
<keyword evidence="14" id="KW-1185">Reference proteome</keyword>
<feature type="compositionally biased region" description="Low complexity" evidence="9">
    <location>
        <begin position="1076"/>
        <end position="1089"/>
    </location>
</feature>
<feature type="region of interest" description="Disordered" evidence="9">
    <location>
        <begin position="1074"/>
        <end position="1103"/>
    </location>
</feature>
<reference evidence="13 14" key="1">
    <citation type="submission" date="2016-08" db="EMBL/GenBank/DDBJ databases">
        <title>Genomes of anaerobic fungi encode conserved fungal cellulosomes for biomass hydrolysis.</title>
        <authorList>
            <consortium name="DOE Joint Genome Institute"/>
            <person name="Haitjema C.H."/>
            <person name="Gilmore S.P."/>
            <person name="Henske J.K."/>
            <person name="Solomon K.V."/>
            <person name="De Groot R."/>
            <person name="Kuo A."/>
            <person name="Mondo S.J."/>
            <person name="Salamov A.A."/>
            <person name="Labutti K."/>
            <person name="Zhao Z."/>
            <person name="Chiniquy J."/>
            <person name="Barry K."/>
            <person name="Brewer H.M."/>
            <person name="Purvine S.O."/>
            <person name="Wright A.T."/>
            <person name="Boxma B."/>
            <person name="Van Alen T."/>
            <person name="Hackstein J.H."/>
            <person name="Baker S.E."/>
            <person name="Grigoriev I.V."/>
            <person name="O'Malley M.A."/>
        </authorList>
    </citation>
    <scope>NUCLEOTIDE SEQUENCE [LARGE SCALE GENOMIC DNA]</scope>
    <source>
        <strain evidence="14">finn</strain>
    </source>
</reference>
<keyword evidence="8 10" id="KW-0472">Membrane</keyword>
<evidence type="ECO:0000256" key="6">
    <source>
        <dbReference type="ARBA" id="ARBA00023055"/>
    </source>
</evidence>
<evidence type="ECO:0000256" key="2">
    <source>
        <dbReference type="ARBA" id="ARBA00022448"/>
    </source>
</evidence>
<dbReference type="SUPFAM" id="SSF101576">
    <property type="entry name" value="Supernatant protein factor (SPF), C-terminal domain"/>
    <property type="match status" value="1"/>
</dbReference>
<dbReference type="InterPro" id="IPR031468">
    <property type="entry name" value="SMP_LBD"/>
</dbReference>
<dbReference type="OrthoDB" id="26740at2759"/>
<keyword evidence="5 10" id="KW-1133">Transmembrane helix</keyword>
<feature type="compositionally biased region" description="Low complexity" evidence="9">
    <location>
        <begin position="752"/>
        <end position="768"/>
    </location>
</feature>
<feature type="compositionally biased region" description="Low complexity" evidence="9">
    <location>
        <begin position="1048"/>
        <end position="1061"/>
    </location>
</feature>
<dbReference type="CDD" id="cd21669">
    <property type="entry name" value="SMP_SF"/>
    <property type="match status" value="1"/>
</dbReference>
<dbReference type="InterPro" id="IPR036598">
    <property type="entry name" value="GOLD_dom_sf"/>
</dbReference>
<evidence type="ECO:0000256" key="5">
    <source>
        <dbReference type="ARBA" id="ARBA00022989"/>
    </source>
</evidence>
<proteinExistence type="predicted"/>
<sequence length="1503" mass="172811">MLNFLLFKVFITIASEVYIIYYIYSLIISIRNERKQNNVKNNKDTNIEETIKNNELEEIKQNNSEKDEDSSKTDKDGWPPKIIEYLENCLFPQYNDKSNPPTECCTWVNIVFARYFLELRKAKDFKERMMKKLNEKFTRKLKNNSYIQSVALTDFDLGEVCPHFNGVRVKKSTTEKLEVNLEMEMEYSGAPNSLSFNLDIILVKGIIIPVKIKLLKCNGTLLIVVPYLKDPTLFGITFVNNPNPEFSIEVLSNKMKDKKKYLLSPILSVLNKLLKSFFVEFCTLPAIRTFDLPLVAPKIPIYVYLSDNKKMSSINLQPPPIQSTKRNTNNQKLLDIFEDKTFPIYTHVSSSNALLLNEKLTSTFIQLAKENNNDIIKLLEKRQSIDQNPLNFEIWKTLKNKNGIHVQKKLINEYGERGCIFKGTFVVRMNPKDVYGIIKNMSNEASGYIFNETFIRSSIVKCFNDDTLVRHISFKLNRQQNHGYVLFEAHKEFNEDNQNDDFFDYLSSDKQTAIIEEDENQQKRYVVVWRSIAGIKNEENDNMDTLNKQKLLNRKNNFSKERLRSYTTNDIIEKVNREQLINSLKQNDDEKLLNNKNENLKVNDDSLLKVNSSNSIKREHVSSNSYFSLHGLLKNEIDSTMEILQKSTIINDKSEHIPRLKKENSFRGNILEKDSHIMEKTTSNSNISETNNNNNKIKENQEFSENIDNLDVKVTSSKDDIVYEENFKINNRPAGMFKLYLSDDEEPYDNYLNSNRTDSSTSSLASLSEKYEDNSSVINEDSLEKKDELLDTFGNDLLETDKNAELSILEPKPTNVNDDKSYDPQNIKECPIKQNNDKDELYENINALLIKGFYLEPQLGDPEACYLTVISQFESSFKKFEATYEYCRKLKKYLEDQNSTAHYNSNINITEEDKKKSFGRSISSENIAKLGKIKNYLSSGLVKVKRSHSSMKDSTKPPMLKYDTLSMTKSKNDVISPTKLKVDIYALNNKIKPEEHNSSNSPQSDAINEANETSSNEMNISPIKYSPLSNNDELSKSIPVPPISSMPNTTATTNNSQSNKKSVIRIFKKVQKVVTKRSSSSTNNSISIVSDERPSPKNEDNNCTSNLYLSDICHSTESVNSLDEEKEKEIHTKNNIVILKHVNRPNIPLNKQNFTNQFINNKETIKVESQHLGGETWNDLRFEFNEAKNLPLDFSVSFKPNIIGLFDKWKHIYSESPNEPGVFTIIPTYTCSTSQTLKIINGCISIYSFPPGIFIFKWENNARKTAKHISFRFAIQPVTLLCSPIQNSLSQYCNEYNSVVSIRQRSCGTFSLPYIPLSDFCYKSIGISGRTAFLSYQIYTKGSDIQFGILFEPLHESNNVSMQELSIQQQQQSIEVINSKRLSNRKTSSYSNILSEESYRNNILEESRFRHSDENLLSPKTEVVIENINLTSEIHTNIGKDSFELKPNQRYVVPIAKCNSHKNVLNGTIPIANKFGIYTFVFNNSFSIVTSKTLELNIKLLIL</sequence>
<evidence type="ECO:0000256" key="7">
    <source>
        <dbReference type="ARBA" id="ARBA00023121"/>
    </source>
</evidence>
<comment type="subcellular location">
    <subcellularLocation>
        <location evidence="1">Endoplasmic reticulum membrane</location>
    </subcellularLocation>
</comment>
<accession>A0A1Y1V6I7</accession>